<evidence type="ECO:0000259" key="1">
    <source>
        <dbReference type="SMART" id="SM00955"/>
    </source>
</evidence>
<dbReference type="Proteomes" id="UP000199053">
    <property type="component" value="Unassembled WGS sequence"/>
</dbReference>
<dbReference type="OrthoDB" id="5288992at2"/>
<organism evidence="2 3">
    <name type="scientific">Maridesulfovibrio ferrireducens</name>
    <dbReference type="NCBI Taxonomy" id="246191"/>
    <lineage>
        <taxon>Bacteria</taxon>
        <taxon>Pseudomonadati</taxon>
        <taxon>Thermodesulfobacteriota</taxon>
        <taxon>Desulfovibrionia</taxon>
        <taxon>Desulfovibrionales</taxon>
        <taxon>Desulfovibrionaceae</taxon>
        <taxon>Maridesulfovibrio</taxon>
    </lineage>
</organism>
<dbReference type="GO" id="GO:0005829">
    <property type="term" value="C:cytosol"/>
    <property type="evidence" value="ECO:0007669"/>
    <property type="project" value="TreeGrafter"/>
</dbReference>
<evidence type="ECO:0000313" key="2">
    <source>
        <dbReference type="EMBL" id="SDL08277.1"/>
    </source>
</evidence>
<reference evidence="3" key="1">
    <citation type="submission" date="2016-10" db="EMBL/GenBank/DDBJ databases">
        <authorList>
            <person name="Varghese N."/>
            <person name="Submissions S."/>
        </authorList>
    </citation>
    <scope>NUCLEOTIDE SEQUENCE [LARGE SCALE GENOMIC DNA]</scope>
    <source>
        <strain evidence="3">DSM 16995</strain>
    </source>
</reference>
<dbReference type="InterPro" id="IPR050180">
    <property type="entry name" value="RNR_Ribonuclease"/>
</dbReference>
<dbReference type="SUPFAM" id="SSF50249">
    <property type="entry name" value="Nucleic acid-binding proteins"/>
    <property type="match status" value="1"/>
</dbReference>
<dbReference type="GO" id="GO:0003723">
    <property type="term" value="F:RNA binding"/>
    <property type="evidence" value="ECO:0007669"/>
    <property type="project" value="InterPro"/>
</dbReference>
<sequence length="687" mass="77413">MSLFKDGRYVAPGNIVEFMHGNQPQLAFVMEEQAGKLKLYTINKRETKMPAARVLPWVGPQYSAESTRQEMLDLMLSHQEKRGEIQAGLDVMDIWDLAQGELEKAPLTWFAGLLWEAPDADQISAMGRAMLAAKTHFKFQPPEFIIYTEDKVEQRLNQQSEEKRQEEAMTAGQDLFKKIWVARESGSKINTDQIPVMSDETADYLNSFLLDRIAGVSDEKSHKMWIALKKGLPDHPHLALLLAQGWGIVYPHHNFLFNEADYSPDDSWTADHTEEIDRLVTAVETKAIAPYPLPMRSIDAATTRDIDDAFNLKKNSDGGYTLTIALARPCMDWNFGGKLDLAVLDRGTSIYLPEGTSHMLPEKLGIGAFSLFSGELRPALITTFELDGCGELISISPKTGWVKLTDNSTYVAVEQMLEDGTDDEMALAFELSEKLIASRIKNGAVVIRRPEPEISLTGWPEKVSVSISSKEDTSRADQIISEFMILANSGLGRFADEHGFPLLYRTQDIALPSDSSGIVTKPHEIFQRVRQMVPPQMETTPKKHATLAVKGYSPISSPLRRYADFINMAQLCHYLQTEQPLWTSDELTTLAATLQTRLQAVIKIQRFRPRYWKLLYLAQNKKQWQSAAVVDDNGPLTSLAMPEIQINVRVPRPMLGDKLYPGQLFQIRFNKIDPLTNEIRVVEALEE</sequence>
<dbReference type="GO" id="GO:0004540">
    <property type="term" value="F:RNA nuclease activity"/>
    <property type="evidence" value="ECO:0007669"/>
    <property type="project" value="InterPro"/>
</dbReference>
<dbReference type="AlphaFoldDB" id="A0A1G9H5N9"/>
<dbReference type="InterPro" id="IPR012340">
    <property type="entry name" value="NA-bd_OB-fold"/>
</dbReference>
<dbReference type="SMART" id="SM00955">
    <property type="entry name" value="RNB"/>
    <property type="match status" value="1"/>
</dbReference>
<keyword evidence="3" id="KW-1185">Reference proteome</keyword>
<accession>A0A1G9H5N9</accession>
<dbReference type="PANTHER" id="PTHR23355">
    <property type="entry name" value="RIBONUCLEASE"/>
    <property type="match status" value="1"/>
</dbReference>
<feature type="domain" description="RNB" evidence="1">
    <location>
        <begin position="292"/>
        <end position="577"/>
    </location>
</feature>
<gene>
    <name evidence="2" type="ORF">SAMN05660337_2019</name>
</gene>
<dbReference type="RefSeq" id="WP_092160740.1">
    <property type="nucleotide sequence ID" value="NZ_FNGA01000003.1"/>
</dbReference>
<dbReference type="EMBL" id="FNGA01000003">
    <property type="protein sequence ID" value="SDL08277.1"/>
    <property type="molecule type" value="Genomic_DNA"/>
</dbReference>
<dbReference type="PANTHER" id="PTHR23355:SF9">
    <property type="entry name" value="DIS3-LIKE EXONUCLEASE 2"/>
    <property type="match status" value="1"/>
</dbReference>
<proteinExistence type="predicted"/>
<dbReference type="Pfam" id="PF00773">
    <property type="entry name" value="RNB"/>
    <property type="match status" value="1"/>
</dbReference>
<dbReference type="STRING" id="246191.SAMN05660337_2019"/>
<protein>
    <submittedName>
        <fullName evidence="2">Exoribonuclease-2</fullName>
    </submittedName>
</protein>
<evidence type="ECO:0000313" key="3">
    <source>
        <dbReference type="Proteomes" id="UP000199053"/>
    </source>
</evidence>
<name>A0A1G9H5N9_9BACT</name>
<dbReference type="InterPro" id="IPR001900">
    <property type="entry name" value="RNase_II/R"/>
</dbReference>
<dbReference type="GO" id="GO:0006402">
    <property type="term" value="P:mRNA catabolic process"/>
    <property type="evidence" value="ECO:0007669"/>
    <property type="project" value="TreeGrafter"/>
</dbReference>